<comment type="function">
    <text evidence="2 10 12">Catalyzes the transfer of a dimethylallyl group onto the adenine at position 37 in tRNAs that read codons beginning with uridine, leading to the formation of N6-(dimethylallyl)adenosine (i(6)A).</text>
</comment>
<evidence type="ECO:0000313" key="15">
    <source>
        <dbReference type="Proteomes" id="UP001595640"/>
    </source>
</evidence>
<gene>
    <name evidence="10 14" type="primary">miaA</name>
    <name evidence="14" type="ORF">ACFOEI_06940</name>
</gene>
<dbReference type="Gene3D" id="1.10.20.140">
    <property type="match status" value="1"/>
</dbReference>
<comment type="caution">
    <text evidence="14">The sequence shown here is derived from an EMBL/GenBank/DDBJ whole genome shotgun (WGS) entry which is preliminary data.</text>
</comment>
<feature type="region of interest" description="Interaction with substrate tRNA" evidence="10">
    <location>
        <begin position="284"/>
        <end position="291"/>
    </location>
</feature>
<feature type="binding site" evidence="10">
    <location>
        <begin position="22"/>
        <end position="27"/>
    </location>
    <ligand>
        <name>substrate</name>
    </ligand>
</feature>
<dbReference type="InterPro" id="IPR039657">
    <property type="entry name" value="Dimethylallyltransferase"/>
</dbReference>
<evidence type="ECO:0000256" key="10">
    <source>
        <dbReference type="HAMAP-Rule" id="MF_00185"/>
    </source>
</evidence>
<comment type="subunit">
    <text evidence="10">Monomer.</text>
</comment>
<dbReference type="EC" id="2.5.1.75" evidence="10"/>
<organism evidence="14 15">
    <name type="scientific">Modicisalibacter luteus</name>
    <dbReference type="NCBI Taxonomy" id="453962"/>
    <lineage>
        <taxon>Bacteria</taxon>
        <taxon>Pseudomonadati</taxon>
        <taxon>Pseudomonadota</taxon>
        <taxon>Gammaproteobacteria</taxon>
        <taxon>Oceanospirillales</taxon>
        <taxon>Halomonadaceae</taxon>
        <taxon>Modicisalibacter</taxon>
    </lineage>
</organism>
<dbReference type="HAMAP" id="MF_00185">
    <property type="entry name" value="IPP_trans"/>
    <property type="match status" value="1"/>
</dbReference>
<name>A0ABV7LYV6_9GAMM</name>
<dbReference type="Pfam" id="PF01715">
    <property type="entry name" value="IPPT"/>
    <property type="match status" value="1"/>
</dbReference>
<dbReference type="InterPro" id="IPR027417">
    <property type="entry name" value="P-loop_NTPase"/>
</dbReference>
<dbReference type="InterPro" id="IPR018022">
    <property type="entry name" value="IPT"/>
</dbReference>
<evidence type="ECO:0000256" key="4">
    <source>
        <dbReference type="ARBA" id="ARBA00022679"/>
    </source>
</evidence>
<evidence type="ECO:0000256" key="3">
    <source>
        <dbReference type="ARBA" id="ARBA00005842"/>
    </source>
</evidence>
<proteinExistence type="inferred from homology"/>
<evidence type="ECO:0000256" key="12">
    <source>
        <dbReference type="RuleBase" id="RU003784"/>
    </source>
</evidence>
<evidence type="ECO:0000256" key="7">
    <source>
        <dbReference type="ARBA" id="ARBA00022840"/>
    </source>
</evidence>
<comment type="caution">
    <text evidence="10">Lacks conserved residue(s) required for the propagation of feature annotation.</text>
</comment>
<dbReference type="GO" id="GO:0052381">
    <property type="term" value="F:tRNA dimethylallyltransferase activity"/>
    <property type="evidence" value="ECO:0007669"/>
    <property type="project" value="UniProtKB-EC"/>
</dbReference>
<dbReference type="NCBIfam" id="TIGR00174">
    <property type="entry name" value="miaA"/>
    <property type="match status" value="1"/>
</dbReference>
<feature type="binding site" evidence="10">
    <location>
        <begin position="20"/>
        <end position="27"/>
    </location>
    <ligand>
        <name>ATP</name>
        <dbReference type="ChEBI" id="CHEBI:30616"/>
    </ligand>
</feature>
<evidence type="ECO:0000256" key="13">
    <source>
        <dbReference type="RuleBase" id="RU003785"/>
    </source>
</evidence>
<feature type="site" description="Interaction with substrate tRNA" evidence="10">
    <location>
        <position position="133"/>
    </location>
</feature>
<protein>
    <recommendedName>
        <fullName evidence="10">tRNA dimethylallyltransferase</fullName>
        <ecNumber evidence="10">2.5.1.75</ecNumber>
    </recommendedName>
    <alternativeName>
        <fullName evidence="10">Dimethylallyl diphosphate:tRNA dimethylallyltransferase</fullName>
        <shortName evidence="10">DMAPP:tRNA dimethylallyltransferase</shortName>
        <shortName evidence="10">DMATase</shortName>
    </alternativeName>
    <alternativeName>
        <fullName evidence="10">Isopentenyl-diphosphate:tRNA isopentenyltransferase</fullName>
        <shortName evidence="10">IPP transferase</shortName>
        <shortName evidence="10">IPPT</shortName>
        <shortName evidence="10">IPTase</shortName>
    </alternativeName>
</protein>
<keyword evidence="4 10" id="KW-0808">Transferase</keyword>
<comment type="cofactor">
    <cofactor evidence="1 10">
        <name>Mg(2+)</name>
        <dbReference type="ChEBI" id="CHEBI:18420"/>
    </cofactor>
</comment>
<evidence type="ECO:0000256" key="6">
    <source>
        <dbReference type="ARBA" id="ARBA00022741"/>
    </source>
</evidence>
<keyword evidence="15" id="KW-1185">Reference proteome</keyword>
<evidence type="ECO:0000256" key="8">
    <source>
        <dbReference type="ARBA" id="ARBA00022842"/>
    </source>
</evidence>
<evidence type="ECO:0000256" key="5">
    <source>
        <dbReference type="ARBA" id="ARBA00022694"/>
    </source>
</evidence>
<dbReference type="PANTHER" id="PTHR11088:SF60">
    <property type="entry name" value="TRNA DIMETHYLALLYLTRANSFERASE"/>
    <property type="match status" value="1"/>
</dbReference>
<dbReference type="Gene3D" id="3.40.50.300">
    <property type="entry name" value="P-loop containing nucleotide triphosphate hydrolases"/>
    <property type="match status" value="1"/>
</dbReference>
<evidence type="ECO:0000313" key="14">
    <source>
        <dbReference type="EMBL" id="MFC3291801.1"/>
    </source>
</evidence>
<dbReference type="Proteomes" id="UP001595640">
    <property type="component" value="Unassembled WGS sequence"/>
</dbReference>
<dbReference type="PANTHER" id="PTHR11088">
    <property type="entry name" value="TRNA DIMETHYLALLYLTRANSFERASE"/>
    <property type="match status" value="1"/>
</dbReference>
<feature type="site" description="Interaction with substrate tRNA" evidence="10">
    <location>
        <position position="111"/>
    </location>
</feature>
<keyword evidence="7 10" id="KW-0067">ATP-binding</keyword>
<dbReference type="SUPFAM" id="SSF52540">
    <property type="entry name" value="P-loop containing nucleoside triphosphate hydrolases"/>
    <property type="match status" value="2"/>
</dbReference>
<evidence type="ECO:0000256" key="1">
    <source>
        <dbReference type="ARBA" id="ARBA00001946"/>
    </source>
</evidence>
<accession>A0ABV7LYV6</accession>
<sequence>MSNKEAMHTDTRPLAIFLMGPTASGKTDLAMALHERLGAELISVDSAMVYRGMDIGTAKPSPEELARAPHRLIDIRDPAEPYSAAQFRDDARGEMCRISARGNIPLLVGGTMLYYKSLVGGIGSLPEADSKVRAELEAWTARDGMQALHDHLCKVDPDSAARIHPNDPQRLMRALEVQRITGRPMSELWREQARETFPWRTLSIGLAPADRHVLHERIARRFTMMLRAGFIDEVAGLKQRGDLHPGLPSMKSVGYRQAWQYLDGAYGEEDLKFKGIVATRQLAKRQITWLRSWPALHWVDSLGSAPLEEILNLVRPWRS</sequence>
<reference evidence="15" key="1">
    <citation type="journal article" date="2019" name="Int. J. Syst. Evol. Microbiol.">
        <title>The Global Catalogue of Microorganisms (GCM) 10K type strain sequencing project: providing services to taxonomists for standard genome sequencing and annotation.</title>
        <authorList>
            <consortium name="The Broad Institute Genomics Platform"/>
            <consortium name="The Broad Institute Genome Sequencing Center for Infectious Disease"/>
            <person name="Wu L."/>
            <person name="Ma J."/>
        </authorList>
    </citation>
    <scope>NUCLEOTIDE SEQUENCE [LARGE SCALE GENOMIC DNA]</scope>
    <source>
        <strain evidence="15">KCTC 12847</strain>
    </source>
</reference>
<evidence type="ECO:0000256" key="11">
    <source>
        <dbReference type="RuleBase" id="RU003783"/>
    </source>
</evidence>
<comment type="similarity">
    <text evidence="3 10 13">Belongs to the IPP transferase family.</text>
</comment>
<keyword evidence="5 10" id="KW-0819">tRNA processing</keyword>
<feature type="region of interest" description="Interaction with substrate tRNA" evidence="10">
    <location>
        <begin position="45"/>
        <end position="48"/>
    </location>
</feature>
<dbReference type="RefSeq" id="WP_019017248.1">
    <property type="nucleotide sequence ID" value="NZ_BMXD01000003.1"/>
</dbReference>
<keyword evidence="6 10" id="KW-0547">Nucleotide-binding</keyword>
<feature type="region of interest" description="Interaction with substrate tRNA" evidence="10">
    <location>
        <begin position="169"/>
        <end position="173"/>
    </location>
</feature>
<keyword evidence="8 10" id="KW-0460">Magnesium</keyword>
<dbReference type="EMBL" id="JBHRUH010000012">
    <property type="protein sequence ID" value="MFC3291801.1"/>
    <property type="molecule type" value="Genomic_DNA"/>
</dbReference>
<evidence type="ECO:0000256" key="9">
    <source>
        <dbReference type="ARBA" id="ARBA00049563"/>
    </source>
</evidence>
<comment type="catalytic activity">
    <reaction evidence="9 10 11">
        <text>adenosine(37) in tRNA + dimethylallyl diphosphate = N(6)-dimethylallyladenosine(37) in tRNA + diphosphate</text>
        <dbReference type="Rhea" id="RHEA:26482"/>
        <dbReference type="Rhea" id="RHEA-COMP:10162"/>
        <dbReference type="Rhea" id="RHEA-COMP:10375"/>
        <dbReference type="ChEBI" id="CHEBI:33019"/>
        <dbReference type="ChEBI" id="CHEBI:57623"/>
        <dbReference type="ChEBI" id="CHEBI:74411"/>
        <dbReference type="ChEBI" id="CHEBI:74415"/>
        <dbReference type="EC" id="2.5.1.75"/>
    </reaction>
</comment>
<evidence type="ECO:0000256" key="2">
    <source>
        <dbReference type="ARBA" id="ARBA00003213"/>
    </source>
</evidence>